<dbReference type="Gene3D" id="2.60.130.10">
    <property type="entry name" value="Aromatic compound dioxygenase"/>
    <property type="match status" value="1"/>
</dbReference>
<keyword evidence="5" id="KW-0560">Oxidoreductase</keyword>
<evidence type="ECO:0000313" key="9">
    <source>
        <dbReference type="Proteomes" id="UP000766486"/>
    </source>
</evidence>
<evidence type="ECO:0000256" key="4">
    <source>
        <dbReference type="ARBA" id="ARBA00022964"/>
    </source>
</evidence>
<dbReference type="InterPro" id="IPR015889">
    <property type="entry name" value="Intradiol_dOase_core"/>
</dbReference>
<comment type="caution">
    <text evidence="8">The sequence shown here is derived from an EMBL/GenBank/DDBJ whole genome shotgun (WGS) entry which is preliminary data.</text>
</comment>
<reference evidence="8 9" key="1">
    <citation type="submission" date="2019-06" db="EMBL/GenBank/DDBJ databases">
        <authorList>
            <person name="Broberg M."/>
        </authorList>
    </citation>
    <scope>NUCLEOTIDE SEQUENCE [LARGE SCALE GENOMIC DNA]</scope>
</reference>
<dbReference type="PANTHER" id="PTHR33711:SF7">
    <property type="entry name" value="INTRADIOL RING-CLEAVAGE DIOXYGENASES DOMAIN-CONTAINING PROTEIN-RELATED"/>
    <property type="match status" value="1"/>
</dbReference>
<gene>
    <name evidence="8" type="ORF">CLO192961_LOCUS468762</name>
</gene>
<keyword evidence="9" id="KW-1185">Reference proteome</keyword>
<name>A0ABY6V0U9_BIOOC</name>
<keyword evidence="4" id="KW-0223">Dioxygenase</keyword>
<feature type="domain" description="Intradiol ring-cleavage dioxygenases" evidence="7">
    <location>
        <begin position="153"/>
        <end position="181"/>
    </location>
</feature>
<evidence type="ECO:0000256" key="6">
    <source>
        <dbReference type="ARBA" id="ARBA00023004"/>
    </source>
</evidence>
<dbReference type="EMBL" id="CABFNS010000945">
    <property type="protein sequence ID" value="VUC37336.1"/>
    <property type="molecule type" value="Genomic_DNA"/>
</dbReference>
<dbReference type="SUPFAM" id="SSF49482">
    <property type="entry name" value="Aromatic compound dioxygenase"/>
    <property type="match status" value="1"/>
</dbReference>
<keyword evidence="3" id="KW-0479">Metal-binding</keyword>
<accession>A0ABY6V0U9</accession>
<dbReference type="InterPro" id="IPR007535">
    <property type="entry name" value="Catechol_dOase_N"/>
</dbReference>
<dbReference type="InterPro" id="IPR050770">
    <property type="entry name" value="Intradiol_RC_Dioxygenase"/>
</dbReference>
<keyword evidence="6" id="KW-0408">Iron</keyword>
<comment type="similarity">
    <text evidence="2">Belongs to the intradiol ring-cleavage dioxygenase family.</text>
</comment>
<dbReference type="Pfam" id="PF04444">
    <property type="entry name" value="Dioxygenase_N"/>
    <property type="match status" value="1"/>
</dbReference>
<evidence type="ECO:0000256" key="2">
    <source>
        <dbReference type="ARBA" id="ARBA00007825"/>
    </source>
</evidence>
<comment type="cofactor">
    <cofactor evidence="1">
        <name>Fe(3+)</name>
        <dbReference type="ChEBI" id="CHEBI:29034"/>
    </cofactor>
</comment>
<dbReference type="PANTHER" id="PTHR33711">
    <property type="entry name" value="DIOXYGENASE, PUTATIVE (AFU_ORTHOLOGUE AFUA_2G02910)-RELATED"/>
    <property type="match status" value="1"/>
</dbReference>
<proteinExistence type="inferred from homology"/>
<sequence length="328" mass="36727">MGLASSIVNMDSTHYIKDLTTDNITRNVIAINSQCPEPRFRLLLERLVTYLHDFARETQLTTSEWEATIKFLTEVGDACTEFRSEFVLLSDVLGLSLLMDSINHPRPSSNNELGGSLVPTEGTVLGPFHTHDAAHLAHGGLISHDEDGEPLLVVGTVRDTEGRPIAGAQIDVWENNSHGLYDVQYPDRDAPDGRGILKSDEQGNFFFRAVVPVPYSIPNDGPVGRLLDQLKRHPMRPSHFHFMIFKPGYDRLVTALYRRGDPYERSDAVFGVKESLVVDIGPVGDVEGFSAKYGVSPETKLMRYDFVLMSEKQMRELQEQKAKEAKRT</sequence>
<evidence type="ECO:0000259" key="7">
    <source>
        <dbReference type="PROSITE" id="PS00083"/>
    </source>
</evidence>
<evidence type="ECO:0000256" key="3">
    <source>
        <dbReference type="ARBA" id="ARBA00022723"/>
    </source>
</evidence>
<dbReference type="Proteomes" id="UP000766486">
    <property type="component" value="Unassembled WGS sequence"/>
</dbReference>
<evidence type="ECO:0000256" key="5">
    <source>
        <dbReference type="ARBA" id="ARBA00023002"/>
    </source>
</evidence>
<organism evidence="8 9">
    <name type="scientific">Bionectria ochroleuca</name>
    <name type="common">Gliocladium roseum</name>
    <dbReference type="NCBI Taxonomy" id="29856"/>
    <lineage>
        <taxon>Eukaryota</taxon>
        <taxon>Fungi</taxon>
        <taxon>Dikarya</taxon>
        <taxon>Ascomycota</taxon>
        <taxon>Pezizomycotina</taxon>
        <taxon>Sordariomycetes</taxon>
        <taxon>Hypocreomycetidae</taxon>
        <taxon>Hypocreales</taxon>
        <taxon>Bionectriaceae</taxon>
        <taxon>Clonostachys</taxon>
    </lineage>
</organism>
<dbReference type="PROSITE" id="PS00083">
    <property type="entry name" value="INTRADIOL_DIOXYGENAS"/>
    <property type="match status" value="1"/>
</dbReference>
<evidence type="ECO:0000313" key="8">
    <source>
        <dbReference type="EMBL" id="VUC37336.1"/>
    </source>
</evidence>
<evidence type="ECO:0000256" key="1">
    <source>
        <dbReference type="ARBA" id="ARBA00001965"/>
    </source>
</evidence>
<protein>
    <recommendedName>
        <fullName evidence="7">Intradiol ring-cleavage dioxygenases domain-containing protein</fullName>
    </recommendedName>
</protein>
<dbReference type="Pfam" id="PF00775">
    <property type="entry name" value="Dioxygenase_C"/>
    <property type="match status" value="1"/>
</dbReference>
<dbReference type="InterPro" id="IPR000627">
    <property type="entry name" value="Intradiol_dOase_C"/>
</dbReference>